<organism evidence="1 2">
    <name type="scientific">Alkalibacillus filiformis</name>
    <dbReference type="NCBI Taxonomy" id="200990"/>
    <lineage>
        <taxon>Bacteria</taxon>
        <taxon>Bacillati</taxon>
        <taxon>Bacillota</taxon>
        <taxon>Bacilli</taxon>
        <taxon>Bacillales</taxon>
        <taxon>Bacillaceae</taxon>
        <taxon>Alkalibacillus</taxon>
    </lineage>
</organism>
<comment type="caution">
    <text evidence="1">The sequence shown here is derived from an EMBL/GenBank/DDBJ whole genome shotgun (WGS) entry which is preliminary data.</text>
</comment>
<accession>A0ABU0DTD4</accession>
<evidence type="ECO:0000313" key="2">
    <source>
        <dbReference type="Proteomes" id="UP001236723"/>
    </source>
</evidence>
<dbReference type="Proteomes" id="UP001236723">
    <property type="component" value="Unassembled WGS sequence"/>
</dbReference>
<sequence length="31" mass="3312">MVTAIIMGVCLVFLVAIFTAGYEGQPGEPRK</sequence>
<gene>
    <name evidence="1" type="ORF">J2R98_001437</name>
</gene>
<reference evidence="1 2" key="1">
    <citation type="submission" date="2023-07" db="EMBL/GenBank/DDBJ databases">
        <title>Genomic Encyclopedia of Type Strains, Phase IV (KMG-IV): sequencing the most valuable type-strain genomes for metagenomic binning, comparative biology and taxonomic classification.</title>
        <authorList>
            <person name="Goeker M."/>
        </authorList>
    </citation>
    <scope>NUCLEOTIDE SEQUENCE [LARGE SCALE GENOMIC DNA]</scope>
    <source>
        <strain evidence="1 2">DSM 15448</strain>
    </source>
</reference>
<dbReference type="EMBL" id="JAUSUP010000003">
    <property type="protein sequence ID" value="MDQ0351620.1"/>
    <property type="molecule type" value="Genomic_DNA"/>
</dbReference>
<name>A0ABU0DTD4_9BACI</name>
<keyword evidence="2" id="KW-1185">Reference proteome</keyword>
<proteinExistence type="predicted"/>
<evidence type="ECO:0000313" key="1">
    <source>
        <dbReference type="EMBL" id="MDQ0351620.1"/>
    </source>
</evidence>
<protein>
    <submittedName>
        <fullName evidence="1">Uncharacterized protein</fullName>
    </submittedName>
</protein>